<dbReference type="EMBL" id="MG869616">
    <property type="protein sequence ID" value="AWD72020.1"/>
    <property type="molecule type" value="Genomic_DNA"/>
</dbReference>
<gene>
    <name evidence="1" type="ORF">pE19SP1_p003</name>
</gene>
<sequence>MKLLGSLNVGKLVQSDVGAHTGYQVGYGAGYTEAKDEKTATAWASTPEGRTAYRFAQSGELQLLPPPGCRGRRLWMGDAMNH</sequence>
<name>A0A2S1FHT8_9BURK</name>
<dbReference type="RefSeq" id="WP_181374926.1">
    <property type="nucleotide sequence ID" value="NZ_MG869616.1"/>
</dbReference>
<proteinExistence type="predicted"/>
<evidence type="ECO:0000313" key="1">
    <source>
        <dbReference type="EMBL" id="AWD72020.1"/>
    </source>
</evidence>
<keyword evidence="1" id="KW-0614">Plasmid</keyword>
<organism evidence="1">
    <name type="scientific">Polaromonas sp. E19S</name>
    <dbReference type="NCBI Taxonomy" id="1840257"/>
    <lineage>
        <taxon>Bacteria</taxon>
        <taxon>Pseudomonadati</taxon>
        <taxon>Pseudomonadota</taxon>
        <taxon>Betaproteobacteria</taxon>
        <taxon>Burkholderiales</taxon>
        <taxon>Comamonadaceae</taxon>
        <taxon>Polaromonas</taxon>
    </lineage>
</organism>
<geneLocation type="plasmid" evidence="1">
    <name>pE19SP1</name>
</geneLocation>
<protein>
    <submittedName>
        <fullName evidence="1">Uncharacterized protein</fullName>
    </submittedName>
</protein>
<accession>A0A2S1FHT8</accession>
<dbReference type="AlphaFoldDB" id="A0A2S1FHT8"/>
<reference evidence="1" key="1">
    <citation type="submission" date="2018-01" db="EMBL/GenBank/DDBJ databases">
        <title>Plasmids of psychrophilic Polaromonas spp. isolated from Arctic and Antarctic glaciers.</title>
        <authorList>
            <person name="Dziewit L."/>
            <person name="Ciok A."/>
        </authorList>
    </citation>
    <scope>NUCLEOTIDE SEQUENCE</scope>
    <source>
        <plasmid evidence="1">pE19SP1</plasmid>
    </source>
</reference>